<keyword evidence="5" id="KW-1185">Reference proteome</keyword>
<dbReference type="GO" id="GO:0140588">
    <property type="term" value="P:chromatin looping"/>
    <property type="evidence" value="ECO:0007669"/>
    <property type="project" value="EnsemblFungi"/>
</dbReference>
<gene>
    <name evidence="4" type="primary">psc3</name>
    <name evidence="3" type="ORF">SJAG_03418</name>
</gene>
<dbReference type="GO" id="GO:0071962">
    <property type="term" value="P:mitotic sister chromatid cohesion, centromeric"/>
    <property type="evidence" value="ECO:0007669"/>
    <property type="project" value="EnsemblFungi"/>
</dbReference>
<name>B6K465_SCHJY</name>
<dbReference type="OMA" id="TMRPIRH"/>
<organism evidence="3 5">
    <name type="scientific">Schizosaccharomyces japonicus (strain yFS275 / FY16936)</name>
    <name type="common">Fission yeast</name>
    <dbReference type="NCBI Taxonomy" id="402676"/>
    <lineage>
        <taxon>Eukaryota</taxon>
        <taxon>Fungi</taxon>
        <taxon>Dikarya</taxon>
        <taxon>Ascomycota</taxon>
        <taxon>Taphrinomycotina</taxon>
        <taxon>Schizosaccharomycetes</taxon>
        <taxon>Schizosaccharomycetales</taxon>
        <taxon>Schizosaccharomycetaceae</taxon>
        <taxon>Schizosaccharomyces</taxon>
    </lineage>
</organism>
<dbReference type="GO" id="GO:0005634">
    <property type="term" value="C:nucleus"/>
    <property type="evidence" value="ECO:0000318"/>
    <property type="project" value="GO_Central"/>
</dbReference>
<dbReference type="Gene3D" id="1.25.10.10">
    <property type="entry name" value="Leucine-rich Repeat Variant"/>
    <property type="match status" value="1"/>
</dbReference>
<accession>B6K465</accession>
<evidence type="ECO:0000256" key="1">
    <source>
        <dbReference type="SAM" id="MobiDB-lite"/>
    </source>
</evidence>
<dbReference type="InterPro" id="IPR056396">
    <property type="entry name" value="HEAT_SCC3-SA"/>
</dbReference>
<dbReference type="InterPro" id="IPR020839">
    <property type="entry name" value="SCD"/>
</dbReference>
<dbReference type="EMBL" id="KE651167">
    <property type="protein sequence ID" value="EEB08272.1"/>
    <property type="molecule type" value="Genomic_DNA"/>
</dbReference>
<dbReference type="GO" id="GO:0008278">
    <property type="term" value="C:cohesin complex"/>
    <property type="evidence" value="ECO:0000318"/>
    <property type="project" value="GO_Central"/>
</dbReference>
<dbReference type="GO" id="GO:0031934">
    <property type="term" value="C:mating-type region heterochromatin"/>
    <property type="evidence" value="ECO:0007669"/>
    <property type="project" value="EnsemblFungi"/>
</dbReference>
<dbReference type="RefSeq" id="XP_002174565.1">
    <property type="nucleotide sequence ID" value="XM_002174529.2"/>
</dbReference>
<dbReference type="Pfam" id="PF21581">
    <property type="entry name" value="SCD"/>
    <property type="match status" value="1"/>
</dbReference>
<dbReference type="GO" id="GO:0003682">
    <property type="term" value="F:chromatin binding"/>
    <property type="evidence" value="ECO:0000318"/>
    <property type="project" value="GO_Central"/>
</dbReference>
<dbReference type="Pfam" id="PF08514">
    <property type="entry name" value="STAG"/>
    <property type="match status" value="1"/>
</dbReference>
<dbReference type="JaponicusDB" id="SJAG_03418">
    <property type="gene designation" value="psc3"/>
</dbReference>
<feature type="compositionally biased region" description="Basic residues" evidence="1">
    <location>
        <begin position="34"/>
        <end position="48"/>
    </location>
</feature>
<dbReference type="InterPro" id="IPR039662">
    <property type="entry name" value="Cohesin_Scc3/SA"/>
</dbReference>
<dbReference type="PANTHER" id="PTHR11199:SF0">
    <property type="entry name" value="LD34181P-RELATED"/>
    <property type="match status" value="1"/>
</dbReference>
<dbReference type="Proteomes" id="UP000001744">
    <property type="component" value="Unassembled WGS sequence"/>
</dbReference>
<evidence type="ECO:0000259" key="2">
    <source>
        <dbReference type="PROSITE" id="PS51425"/>
    </source>
</evidence>
<dbReference type="GO" id="GO:0030892">
    <property type="term" value="C:mitotic cohesin complex"/>
    <property type="evidence" value="ECO:0007669"/>
    <property type="project" value="EnsemblFungi"/>
</dbReference>
<dbReference type="InterPro" id="IPR011989">
    <property type="entry name" value="ARM-like"/>
</dbReference>
<dbReference type="GO" id="GO:0000785">
    <property type="term" value="C:chromatin"/>
    <property type="evidence" value="ECO:0000318"/>
    <property type="project" value="GO_Central"/>
</dbReference>
<evidence type="ECO:0000313" key="5">
    <source>
        <dbReference type="Proteomes" id="UP000001744"/>
    </source>
</evidence>
<feature type="domain" description="SCD" evidence="2">
    <location>
        <begin position="280"/>
        <end position="365"/>
    </location>
</feature>
<dbReference type="GO" id="GO:0000779">
    <property type="term" value="C:condensed chromosome, centromeric region"/>
    <property type="evidence" value="ECO:0007669"/>
    <property type="project" value="EnsemblFungi"/>
</dbReference>
<dbReference type="PROSITE" id="PS51425">
    <property type="entry name" value="SCD"/>
    <property type="match status" value="1"/>
</dbReference>
<dbReference type="GO" id="GO:0061776">
    <property type="term" value="F:ATP-dependent topological DNA co-entrapment activity"/>
    <property type="evidence" value="ECO:0007669"/>
    <property type="project" value="EnsemblFungi"/>
</dbReference>
<reference evidence="3 5" key="1">
    <citation type="journal article" date="2011" name="Science">
        <title>Comparative functional genomics of the fission yeasts.</title>
        <authorList>
            <person name="Rhind N."/>
            <person name="Chen Z."/>
            <person name="Yassour M."/>
            <person name="Thompson D.A."/>
            <person name="Haas B.J."/>
            <person name="Habib N."/>
            <person name="Wapinski I."/>
            <person name="Roy S."/>
            <person name="Lin M.F."/>
            <person name="Heiman D.I."/>
            <person name="Young S.K."/>
            <person name="Furuya K."/>
            <person name="Guo Y."/>
            <person name="Pidoux A."/>
            <person name="Chen H.M."/>
            <person name="Robbertse B."/>
            <person name="Goldberg J.M."/>
            <person name="Aoki K."/>
            <person name="Bayne E.H."/>
            <person name="Berlin A.M."/>
            <person name="Desjardins C.A."/>
            <person name="Dobbs E."/>
            <person name="Dukaj L."/>
            <person name="Fan L."/>
            <person name="FitzGerald M.G."/>
            <person name="French C."/>
            <person name="Gujja S."/>
            <person name="Hansen K."/>
            <person name="Keifenheim D."/>
            <person name="Levin J.Z."/>
            <person name="Mosher R.A."/>
            <person name="Mueller C.A."/>
            <person name="Pfiffner J."/>
            <person name="Priest M."/>
            <person name="Russ C."/>
            <person name="Smialowska A."/>
            <person name="Swoboda P."/>
            <person name="Sykes S.M."/>
            <person name="Vaughn M."/>
            <person name="Vengrova S."/>
            <person name="Yoder R."/>
            <person name="Zeng Q."/>
            <person name="Allshire R."/>
            <person name="Baulcombe D."/>
            <person name="Birren B.W."/>
            <person name="Brown W."/>
            <person name="Ekwall K."/>
            <person name="Kellis M."/>
            <person name="Leatherwood J."/>
            <person name="Levin H."/>
            <person name="Margalit H."/>
            <person name="Martienssen R."/>
            <person name="Nieduszynski C.A."/>
            <person name="Spatafora J.W."/>
            <person name="Friedman N."/>
            <person name="Dalgaard J.Z."/>
            <person name="Baumann P."/>
            <person name="Niki H."/>
            <person name="Regev A."/>
            <person name="Nusbaum C."/>
        </authorList>
    </citation>
    <scope>NUCLEOTIDE SEQUENCE [LARGE SCALE GENOMIC DNA]</scope>
    <source>
        <strain evidence="5">yFS275 / FY16936</strain>
    </source>
</reference>
<evidence type="ECO:0000313" key="3">
    <source>
        <dbReference type="EMBL" id="EEB08272.1"/>
    </source>
</evidence>
<dbReference type="PANTHER" id="PTHR11199">
    <property type="entry name" value="STROMAL ANTIGEN"/>
    <property type="match status" value="1"/>
</dbReference>
<dbReference type="SUPFAM" id="SSF48371">
    <property type="entry name" value="ARM repeat"/>
    <property type="match status" value="1"/>
</dbReference>
<dbReference type="HOGENOM" id="CLU_309524_0_0_1"/>
<dbReference type="GO" id="GO:0140720">
    <property type="term" value="C:subtelomeric heterochromatin"/>
    <property type="evidence" value="ECO:0007669"/>
    <property type="project" value="EnsemblFungi"/>
</dbReference>
<sequence length="952" mass="108828">MSSDKDEPYLSESGSSSSDNNDDSDYEDTSIGSKRTRRNSSRGMNSKKSRAEVEEPPIPIEEMSNASFDKLIGENTEVESIVSAWIQLYRENQSQALVEIVNFLLKCCGCNKPVNDFDVQDSETASTTLSQIQVSVEKQISGDYPLVSKSLKYKAFKSRLVALVKEFINQLYRQQYLFLSNNKNLFLEITSWLVAMSSSTLRPIRHTATFFCMNITSRLCDLCGRMLKEKNTLSKQLATEENRSRINFDRIDSIRDSIDELSLHETTIHEYLNDYFDSVFVHRYRDVEPRIRCESLHELGYWITTLPSVFLGGAYLRYLGWMLSDANASIRLTAIRALTKVYSDESFLSALRHFSMRFKERIVDICCYDVDLNVRISAIRLCNSIRACGFFEEEDIDKILDLLFDFNVKVQKEIASFLVSYVDELFAEKLELWGGRTAISLELQKNLNTTFSITWLKYSILTKLLSKIVNSVTQKSQEISALLPYKMEGCDKETPLELAIAPMLKIDHDYASWTLLMDYLLYDEDYSSQTGILHEIFEECNLTEELIVTVLQILFASLKAAFDPAFYSLSRKGQQPKEKEIASANEHVDTEQLSYECLPLIIGLLEKFSSLSQCLQFSLRLLLNLQPQVLSTSQMRPVLEDLLKVLQKIFSQTNDYEVIHSCAYVFVRLQGVSLIENSLSISIYELGEKLLIEFNAFFSNHDLTTVYEDTTYRTAESLLKKLESITSLKNMIRDERLKVTLNILKDLITLPENKTFCNPNVCLLHILQNLIFWCVNDISESEDDTSNRSILTEAWQLLTDVSLSLIQQEESGVLQLQASQTYLETALIYDNMSGVANDEAVLPKFNLPEEIEDAILCLLDNWFYTFSRSFGTPAVKIISGRHSRRRIITLKSTLAKSLIEQICCDLLGKVLMLGNYHSSIYAKLETLHKMKGYFGPKIGAIFNEMVPSTTSE</sequence>
<dbReference type="InterPro" id="IPR013721">
    <property type="entry name" value="STAG"/>
</dbReference>
<dbReference type="VEuPathDB" id="FungiDB:SJAG_03418"/>
<dbReference type="GO" id="GO:0005721">
    <property type="term" value="C:pericentric heterochromatin"/>
    <property type="evidence" value="ECO:0007669"/>
    <property type="project" value="EnsemblFungi"/>
</dbReference>
<dbReference type="AlphaFoldDB" id="B6K465"/>
<dbReference type="GO" id="GO:0051754">
    <property type="term" value="P:meiotic sister chromatid cohesion, centromeric"/>
    <property type="evidence" value="ECO:0007669"/>
    <property type="project" value="EnsemblFungi"/>
</dbReference>
<dbReference type="STRING" id="402676.B6K465"/>
<proteinExistence type="predicted"/>
<dbReference type="OrthoDB" id="498590at2759"/>
<evidence type="ECO:0000313" key="4">
    <source>
        <dbReference type="JaponicusDB" id="SJAG_03418"/>
    </source>
</evidence>
<dbReference type="GO" id="GO:0007062">
    <property type="term" value="P:sister chromatid cohesion"/>
    <property type="evidence" value="ECO:0000318"/>
    <property type="project" value="GO_Central"/>
</dbReference>
<dbReference type="eggNOG" id="KOG2011">
    <property type="taxonomic scope" value="Eukaryota"/>
</dbReference>
<dbReference type="Pfam" id="PF24571">
    <property type="entry name" value="HEAT_SCC3-SA"/>
    <property type="match status" value="1"/>
</dbReference>
<dbReference type="InterPro" id="IPR016024">
    <property type="entry name" value="ARM-type_fold"/>
</dbReference>
<dbReference type="GeneID" id="7050150"/>
<protein>
    <submittedName>
        <fullName evidence="3">Mitotic cohesin complex</fullName>
    </submittedName>
</protein>
<feature type="region of interest" description="Disordered" evidence="1">
    <location>
        <begin position="1"/>
        <end position="58"/>
    </location>
</feature>